<gene>
    <name evidence="1" type="ORF">GEU84_019855</name>
</gene>
<protein>
    <submittedName>
        <fullName evidence="1">Transcriptional regulator</fullName>
    </submittedName>
</protein>
<dbReference type="EMBL" id="WHUT02000018">
    <property type="protein sequence ID" value="NUB46650.1"/>
    <property type="molecule type" value="Genomic_DNA"/>
</dbReference>
<dbReference type="RefSeq" id="WP_174540051.1">
    <property type="nucleotide sequence ID" value="NZ_WHUT02000018.1"/>
</dbReference>
<dbReference type="Gene3D" id="1.10.357.10">
    <property type="entry name" value="Tetracycline Repressor, domain 2"/>
    <property type="match status" value="1"/>
</dbReference>
<organism evidence="1 2">
    <name type="scientific">Fertoeibacter niger</name>
    <dbReference type="NCBI Taxonomy" id="2656921"/>
    <lineage>
        <taxon>Bacteria</taxon>
        <taxon>Pseudomonadati</taxon>
        <taxon>Pseudomonadota</taxon>
        <taxon>Alphaproteobacteria</taxon>
        <taxon>Rhodobacterales</taxon>
        <taxon>Paracoccaceae</taxon>
        <taxon>Fertoeibacter</taxon>
    </lineage>
</organism>
<comment type="caution">
    <text evidence="1">The sequence shown here is derived from an EMBL/GenBank/DDBJ whole genome shotgun (WGS) entry which is preliminary data.</text>
</comment>
<dbReference type="Proteomes" id="UP000484076">
    <property type="component" value="Unassembled WGS sequence"/>
</dbReference>
<proteinExistence type="predicted"/>
<reference evidence="1" key="1">
    <citation type="submission" date="2020-05" db="EMBL/GenBank/DDBJ databases">
        <title>Fertoebacter nigrum gen. nov., sp. nov., a new member of the family Rhodobacteraceae.</title>
        <authorList>
            <person name="Szuroczki S."/>
            <person name="Abbaszade G."/>
            <person name="Buni D."/>
            <person name="Schumann P."/>
            <person name="Toth E."/>
        </authorList>
    </citation>
    <scope>NUCLEOTIDE SEQUENCE</scope>
    <source>
        <strain evidence="1">RG-N-1a</strain>
    </source>
</reference>
<evidence type="ECO:0000313" key="2">
    <source>
        <dbReference type="Proteomes" id="UP000484076"/>
    </source>
</evidence>
<dbReference type="SUPFAM" id="SSF46689">
    <property type="entry name" value="Homeodomain-like"/>
    <property type="match status" value="1"/>
</dbReference>
<accession>A0A8X8KQV4</accession>
<sequence length="168" mass="17881">MPRPRLIPDALIFSAIRSLLAAGGEKAVAFSSVARATGLAAPTLVQRYKSRDLMLRAALDAGWDALEASTTAAEAEAEMSAKGALALLKALGEVDIALLAADFRHARLRQRAADWRARVETALALRLGGGAKGRETAAALFALWQGQAMWNDAGGKTFRLKEAVKRLI</sequence>
<name>A0A8X8KQV4_9RHOB</name>
<evidence type="ECO:0000313" key="1">
    <source>
        <dbReference type="EMBL" id="NUB46650.1"/>
    </source>
</evidence>
<keyword evidence="2" id="KW-1185">Reference proteome</keyword>
<dbReference type="InterPro" id="IPR009057">
    <property type="entry name" value="Homeodomain-like_sf"/>
</dbReference>
<dbReference type="AlphaFoldDB" id="A0A8X8KQV4"/>